<accession>A0A8J5N4L9</accession>
<dbReference type="GO" id="GO:0005576">
    <property type="term" value="C:extracellular region"/>
    <property type="evidence" value="ECO:0007669"/>
    <property type="project" value="UniProtKB-SubCell"/>
</dbReference>
<organism evidence="6 7">
    <name type="scientific">Homarus americanus</name>
    <name type="common">American lobster</name>
    <dbReference type="NCBI Taxonomy" id="6706"/>
    <lineage>
        <taxon>Eukaryota</taxon>
        <taxon>Metazoa</taxon>
        <taxon>Ecdysozoa</taxon>
        <taxon>Arthropoda</taxon>
        <taxon>Crustacea</taxon>
        <taxon>Multicrustacea</taxon>
        <taxon>Malacostraca</taxon>
        <taxon>Eumalacostraca</taxon>
        <taxon>Eucarida</taxon>
        <taxon>Decapoda</taxon>
        <taxon>Pleocyemata</taxon>
        <taxon>Astacidea</taxon>
        <taxon>Nephropoidea</taxon>
        <taxon>Nephropidae</taxon>
        <taxon>Homarus</taxon>
    </lineage>
</organism>
<evidence type="ECO:0000256" key="1">
    <source>
        <dbReference type="ARBA" id="ARBA00004613"/>
    </source>
</evidence>
<keyword evidence="3" id="KW-0325">Glycoprotein</keyword>
<evidence type="ECO:0000259" key="5">
    <source>
        <dbReference type="Pfam" id="PF09172"/>
    </source>
</evidence>
<keyword evidence="2" id="KW-0964">Secreted</keyword>
<dbReference type="InterPro" id="IPR009454">
    <property type="entry name" value="Lipid_transpt_open_b-sht"/>
</dbReference>
<dbReference type="InterPro" id="IPR015255">
    <property type="entry name" value="Vitellinogen_open_b-sht"/>
</dbReference>
<comment type="caution">
    <text evidence="6">The sequence shown here is derived from an EMBL/GenBank/DDBJ whole genome shotgun (WGS) entry which is preliminary data.</text>
</comment>
<dbReference type="PANTHER" id="PTHR37860:SF2">
    <property type="entry name" value="VITELLOGENIN DOMAIN-CONTAINING PROTEIN"/>
    <property type="match status" value="1"/>
</dbReference>
<dbReference type="GO" id="GO:0005319">
    <property type="term" value="F:lipid transporter activity"/>
    <property type="evidence" value="ECO:0007669"/>
    <property type="project" value="InterPro"/>
</dbReference>
<feature type="non-terminal residue" evidence="6">
    <location>
        <position position="1"/>
    </location>
</feature>
<dbReference type="AlphaFoldDB" id="A0A8J5N4L9"/>
<comment type="subcellular location">
    <subcellularLocation>
        <location evidence="1">Secreted</location>
    </subcellularLocation>
</comment>
<dbReference type="EMBL" id="JAHLQT010010178">
    <property type="protein sequence ID" value="KAG7173195.1"/>
    <property type="molecule type" value="Genomic_DNA"/>
</dbReference>
<reference evidence="6" key="1">
    <citation type="journal article" date="2021" name="Sci. Adv.">
        <title>The American lobster genome reveals insights on longevity, neural, and immune adaptations.</title>
        <authorList>
            <person name="Polinski J.M."/>
            <person name="Zimin A.V."/>
            <person name="Clark K.F."/>
            <person name="Kohn A.B."/>
            <person name="Sadowski N."/>
            <person name="Timp W."/>
            <person name="Ptitsyn A."/>
            <person name="Khanna P."/>
            <person name="Romanova D.Y."/>
            <person name="Williams P."/>
            <person name="Greenwood S.J."/>
            <person name="Moroz L.L."/>
            <person name="Walt D.R."/>
            <person name="Bodnar A.G."/>
        </authorList>
    </citation>
    <scope>NUCLEOTIDE SEQUENCE</scope>
    <source>
        <strain evidence="6">GMGI-L3</strain>
    </source>
</reference>
<dbReference type="Pfam" id="PF09172">
    <property type="entry name" value="Vit_open_b-sht"/>
    <property type="match status" value="1"/>
</dbReference>
<evidence type="ECO:0000313" key="6">
    <source>
        <dbReference type="EMBL" id="KAG7173195.1"/>
    </source>
</evidence>
<dbReference type="SUPFAM" id="SSF56968">
    <property type="entry name" value="Lipovitellin-phosvitin complex, beta-sheet shell regions"/>
    <property type="match status" value="1"/>
</dbReference>
<evidence type="ECO:0000313" key="7">
    <source>
        <dbReference type="Proteomes" id="UP000747542"/>
    </source>
</evidence>
<sequence>MDGLMVVDAHVTRTGMKISSTLHTSTFLDGKVQIDGGKLVDIAFNTPKEKIEVIDVSTKFFYLEDDQEIQKEVEETVESEGCVRIVSGIEACSDITYTPSSATSPRFPLTGPTSLHLYFKKTDTQTGYILRFVRETNEIRFLFDTPESQVDHKVQLTISKENQAINFDLQTPCISIQGNGEYTWKRNNKNMKLTLSVDNSERYTLETGLQESRGDIMKIEPMLIISSPRGEIINSRGKFQANTAGAKYAAEVTVSGVTASPVIIRGSYEGEDKSAGVTFVLDTPIYDINFKGQIGHEENFVTSKADIEYTTLEGDRHMIHHSGLYKWETSEELTTYSMNFVLNPTQFPEMSLLYDYKIMISKGRLEVSGELTIGPITYYVEEVYSYTNENNHLDFSLRTSMKCPYYQFDILAYKELKIGPNYVNSKLMTRHAPGKEYLLTVDLNKNEDVELSGRISVQCEEGTLTTEVLLSKIASGHYKAQGIAKVITTEEMTWKLEGTVQNKSIPEKVHILMDGNYESPVNAVTVHSGIYADREKATVDFKTDINDQKFSMTIEGTRSSLLVDASIYRHILINAYINTVNEVQKLLVSVEWDKDVDPTKTFTINGELSPSGVGAGFKFAEMEMTASCRLVNNGVELAAMWAPDKRVLAHVHYSLDDTKSLAITVETPFQGWEKQDATFTVSLKDYEITSRAAATWKNAEQMALTINGKFQPGLSNNALKTQILFSSSFENFERITFTVDHTMAGATINTNIVGLWNKNEMKGNFQLTPNETGVDARATFISPFTEEVLVTLHHELHDMALTTKLEAKYGAETSTITMKGHVDLGDVHDITLVWVRSKCC</sequence>
<gene>
    <name evidence="6" type="primary">Apolpp-L4</name>
    <name evidence="6" type="ORF">Hamer_G008737</name>
</gene>
<evidence type="ECO:0000256" key="2">
    <source>
        <dbReference type="ARBA" id="ARBA00022525"/>
    </source>
</evidence>
<proteinExistence type="predicted"/>
<name>A0A8J5N4L9_HOMAM</name>
<feature type="domain" description="Lipid transport open beta-sheet" evidence="4">
    <location>
        <begin position="78"/>
        <end position="196"/>
    </location>
</feature>
<evidence type="ECO:0000259" key="4">
    <source>
        <dbReference type="Pfam" id="PF06448"/>
    </source>
</evidence>
<protein>
    <submittedName>
        <fullName evidence="6">Apolipophorins-like 4</fullName>
    </submittedName>
</protein>
<evidence type="ECO:0000256" key="3">
    <source>
        <dbReference type="ARBA" id="ARBA00023180"/>
    </source>
</evidence>
<dbReference type="PANTHER" id="PTHR37860">
    <property type="entry name" value="AGAP008810-PA"/>
    <property type="match status" value="1"/>
</dbReference>
<dbReference type="Proteomes" id="UP000747542">
    <property type="component" value="Unassembled WGS sequence"/>
</dbReference>
<dbReference type="Pfam" id="PF06448">
    <property type="entry name" value="DUF1081"/>
    <property type="match status" value="1"/>
</dbReference>
<dbReference type="InterPro" id="IPR015819">
    <property type="entry name" value="Lipid_transp_b-sht_shell"/>
</dbReference>
<keyword evidence="7" id="KW-1185">Reference proteome</keyword>
<feature type="domain" description="Vitellinogen open beta-sheet" evidence="5">
    <location>
        <begin position="3"/>
        <end position="54"/>
    </location>
</feature>
<dbReference type="Gene3D" id="2.20.80.10">
    <property type="entry name" value="Lipovitellin-phosvitin complex, chain A, domain 4"/>
    <property type="match status" value="1"/>
</dbReference>